<accession>A0AA88KVY0</accession>
<dbReference type="AlphaFoldDB" id="A0AA88KVY0"/>
<reference evidence="1" key="1">
    <citation type="submission" date="2023-07" db="EMBL/GenBank/DDBJ databases">
        <title>Chromosome-level genome assembly of Artemia franciscana.</title>
        <authorList>
            <person name="Jo E."/>
        </authorList>
    </citation>
    <scope>NUCLEOTIDE SEQUENCE</scope>
    <source>
        <tissue evidence="1">Whole body</tissue>
    </source>
</reference>
<evidence type="ECO:0000313" key="1">
    <source>
        <dbReference type="EMBL" id="KAK2704261.1"/>
    </source>
</evidence>
<comment type="caution">
    <text evidence="1">The sequence shown here is derived from an EMBL/GenBank/DDBJ whole genome shotgun (WGS) entry which is preliminary data.</text>
</comment>
<protein>
    <submittedName>
        <fullName evidence="1">Uncharacterized protein</fullName>
    </submittedName>
</protein>
<gene>
    <name evidence="1" type="ORF">QYM36_016605</name>
</gene>
<dbReference type="Proteomes" id="UP001187531">
    <property type="component" value="Unassembled WGS sequence"/>
</dbReference>
<evidence type="ECO:0000313" key="2">
    <source>
        <dbReference type="Proteomes" id="UP001187531"/>
    </source>
</evidence>
<name>A0AA88KVY0_ARTSF</name>
<keyword evidence="2" id="KW-1185">Reference proteome</keyword>
<feature type="non-terminal residue" evidence="1">
    <location>
        <position position="127"/>
    </location>
</feature>
<organism evidence="1 2">
    <name type="scientific">Artemia franciscana</name>
    <name type="common">Brine shrimp</name>
    <name type="synonym">Artemia sanfranciscana</name>
    <dbReference type="NCBI Taxonomy" id="6661"/>
    <lineage>
        <taxon>Eukaryota</taxon>
        <taxon>Metazoa</taxon>
        <taxon>Ecdysozoa</taxon>
        <taxon>Arthropoda</taxon>
        <taxon>Crustacea</taxon>
        <taxon>Branchiopoda</taxon>
        <taxon>Anostraca</taxon>
        <taxon>Artemiidae</taxon>
        <taxon>Artemia</taxon>
    </lineage>
</organism>
<dbReference type="EMBL" id="JAVRJZ010000021">
    <property type="protein sequence ID" value="KAK2704261.1"/>
    <property type="molecule type" value="Genomic_DNA"/>
</dbReference>
<sequence length="127" mass="14373">MVRTHLRTGRGCPEGEKLKKAVESVLAERLTFGKATEEISLRKTIVYDAVKRAKKHLYGIESEGVEKVREIEQNENECALANFLRRSGEKFIFPRQVDKAEVDLTDAEFRLPVPPFTGGTEKSAKRP</sequence>
<proteinExistence type="predicted"/>